<dbReference type="InterPro" id="IPR006073">
    <property type="entry name" value="GTP-bd"/>
</dbReference>
<dbReference type="Pfam" id="PF01926">
    <property type="entry name" value="MMR_HSR1"/>
    <property type="match status" value="1"/>
</dbReference>
<accession>A0A0W8G032</accession>
<dbReference type="PANTHER" id="PTHR11649">
    <property type="entry name" value="MSS1/TRME-RELATED GTP-BINDING PROTEIN"/>
    <property type="match status" value="1"/>
</dbReference>
<evidence type="ECO:0000256" key="8">
    <source>
        <dbReference type="ARBA" id="ARBA00023210"/>
    </source>
</evidence>
<dbReference type="InterPro" id="IPR019987">
    <property type="entry name" value="GTP-bd_ribosome_bio_YsxC"/>
</dbReference>
<evidence type="ECO:0000256" key="3">
    <source>
        <dbReference type="ARBA" id="ARBA00022618"/>
    </source>
</evidence>
<sequence>MKNISFIKSVAKVNQLPKLILPEIVLAGRSNVGKSSFINNIFGRKNIAKTSSSPGKTRTINYYVVDEKFYVVDLPGFGYAKVSRTERELWQKLIGDYLKAGRLITTVFHLIDARHHPTELDLLLNEFLRSLDIPYTIILNKVDKLKQGEIANRKSEITEYFPEASFGDNLLLHSAIKGTGKKEIVNRLRKLFY</sequence>
<reference evidence="11" key="1">
    <citation type="journal article" date="2015" name="Proc. Natl. Acad. Sci. U.S.A.">
        <title>Networks of energetic and metabolic interactions define dynamics in microbial communities.</title>
        <authorList>
            <person name="Embree M."/>
            <person name="Liu J.K."/>
            <person name="Al-Bassam M.M."/>
            <person name="Zengler K."/>
        </authorList>
    </citation>
    <scope>NUCLEOTIDE SEQUENCE</scope>
</reference>
<keyword evidence="4" id="KW-0479">Metal-binding</keyword>
<keyword evidence="5" id="KW-0547">Nucleotide-binding</keyword>
<comment type="caution">
    <text evidence="11">The sequence shown here is derived from an EMBL/GenBank/DDBJ whole genome shotgun (WGS) entry which is preliminary data.</text>
</comment>
<keyword evidence="9" id="KW-0131">Cell cycle</keyword>
<proteinExistence type="inferred from homology"/>
<dbReference type="GO" id="GO:0005829">
    <property type="term" value="C:cytosol"/>
    <property type="evidence" value="ECO:0007669"/>
    <property type="project" value="TreeGrafter"/>
</dbReference>
<dbReference type="InterPro" id="IPR027417">
    <property type="entry name" value="P-loop_NTPase"/>
</dbReference>
<evidence type="ECO:0000259" key="10">
    <source>
        <dbReference type="PROSITE" id="PS51706"/>
    </source>
</evidence>
<comment type="cofactor">
    <cofactor evidence="1">
        <name>Mg(2+)</name>
        <dbReference type="ChEBI" id="CHEBI:18420"/>
    </cofactor>
</comment>
<dbReference type="SUPFAM" id="SSF52540">
    <property type="entry name" value="P-loop containing nucleoside triphosphate hydrolases"/>
    <property type="match status" value="1"/>
</dbReference>
<evidence type="ECO:0000313" key="11">
    <source>
        <dbReference type="EMBL" id="KUG26507.1"/>
    </source>
</evidence>
<dbReference type="PROSITE" id="PS51706">
    <property type="entry name" value="G_ENGB"/>
    <property type="match status" value="1"/>
</dbReference>
<evidence type="ECO:0000256" key="4">
    <source>
        <dbReference type="ARBA" id="ARBA00022723"/>
    </source>
</evidence>
<keyword evidence="6" id="KW-0460">Magnesium</keyword>
<dbReference type="EMBL" id="LNQE01000451">
    <property type="protein sequence ID" value="KUG26507.1"/>
    <property type="molecule type" value="Genomic_DNA"/>
</dbReference>
<name>A0A0W8G032_9ZZZZ</name>
<keyword evidence="8" id="KW-0717">Septation</keyword>
<feature type="domain" description="EngB-type G" evidence="10">
    <location>
        <begin position="20"/>
        <end position="193"/>
    </location>
</feature>
<evidence type="ECO:0000256" key="5">
    <source>
        <dbReference type="ARBA" id="ARBA00022741"/>
    </source>
</evidence>
<evidence type="ECO:0000256" key="7">
    <source>
        <dbReference type="ARBA" id="ARBA00023134"/>
    </source>
</evidence>
<keyword evidence="3" id="KW-0132">Cell division</keyword>
<protein>
    <submittedName>
        <fullName evidence="11">Gtp-binding protein engb</fullName>
    </submittedName>
</protein>
<evidence type="ECO:0000256" key="2">
    <source>
        <dbReference type="ARBA" id="ARBA00009638"/>
    </source>
</evidence>
<keyword evidence="7" id="KW-0342">GTP-binding</keyword>
<dbReference type="Gene3D" id="3.40.50.300">
    <property type="entry name" value="P-loop containing nucleotide triphosphate hydrolases"/>
    <property type="match status" value="1"/>
</dbReference>
<dbReference type="GO" id="GO:0000917">
    <property type="term" value="P:division septum assembly"/>
    <property type="evidence" value="ECO:0007669"/>
    <property type="project" value="UniProtKB-KW"/>
</dbReference>
<evidence type="ECO:0000256" key="6">
    <source>
        <dbReference type="ARBA" id="ARBA00022842"/>
    </source>
</evidence>
<dbReference type="AlphaFoldDB" id="A0A0W8G032"/>
<dbReference type="InterPro" id="IPR030393">
    <property type="entry name" value="G_ENGB_dom"/>
</dbReference>
<gene>
    <name evidence="11" type="ORF">ASZ90_003650</name>
</gene>
<dbReference type="HAMAP" id="MF_00321">
    <property type="entry name" value="GTPase_EngB"/>
    <property type="match status" value="1"/>
</dbReference>
<dbReference type="GO" id="GO:0046872">
    <property type="term" value="F:metal ion binding"/>
    <property type="evidence" value="ECO:0007669"/>
    <property type="project" value="UniProtKB-KW"/>
</dbReference>
<evidence type="ECO:0000256" key="1">
    <source>
        <dbReference type="ARBA" id="ARBA00001946"/>
    </source>
</evidence>
<organism evidence="11">
    <name type="scientific">hydrocarbon metagenome</name>
    <dbReference type="NCBI Taxonomy" id="938273"/>
    <lineage>
        <taxon>unclassified sequences</taxon>
        <taxon>metagenomes</taxon>
        <taxon>ecological metagenomes</taxon>
    </lineage>
</organism>
<dbReference type="NCBIfam" id="TIGR03598">
    <property type="entry name" value="GTPase_YsxC"/>
    <property type="match status" value="1"/>
</dbReference>
<evidence type="ECO:0000256" key="9">
    <source>
        <dbReference type="ARBA" id="ARBA00023306"/>
    </source>
</evidence>
<dbReference type="CDD" id="cd01876">
    <property type="entry name" value="YihA_EngB"/>
    <property type="match status" value="1"/>
</dbReference>
<dbReference type="PANTHER" id="PTHR11649:SF13">
    <property type="entry name" value="ENGB-TYPE G DOMAIN-CONTAINING PROTEIN"/>
    <property type="match status" value="1"/>
</dbReference>
<comment type="similarity">
    <text evidence="2">Belongs to the TRAFAC class TrmE-Era-EngA-EngB-Septin-like GTPase superfamily. EngB GTPase family.</text>
</comment>
<dbReference type="GO" id="GO:0005525">
    <property type="term" value="F:GTP binding"/>
    <property type="evidence" value="ECO:0007669"/>
    <property type="project" value="UniProtKB-KW"/>
</dbReference>